<dbReference type="PANTHER" id="PTHR46213:SF26">
    <property type="entry name" value="HHH-GPD BASE EXCISION DNA REPAIR FAMILY PROTEIN"/>
    <property type="match status" value="1"/>
</dbReference>
<dbReference type="InterPro" id="IPR044811">
    <property type="entry name" value="DME/ROS1"/>
</dbReference>
<dbReference type="InterPro" id="IPR028924">
    <property type="entry name" value="Perm-CXXC"/>
</dbReference>
<dbReference type="InterPro" id="IPR023170">
    <property type="entry name" value="HhH_base_excis_C"/>
</dbReference>
<dbReference type="GO" id="GO:0019104">
    <property type="term" value="F:DNA N-glycosylase activity"/>
    <property type="evidence" value="ECO:0007669"/>
    <property type="project" value="InterPro"/>
</dbReference>
<feature type="compositionally biased region" description="Polar residues" evidence="10">
    <location>
        <begin position="112"/>
        <end position="122"/>
    </location>
</feature>
<keyword evidence="9" id="KW-0539">Nucleus</keyword>
<dbReference type="SMART" id="SM00478">
    <property type="entry name" value="ENDO3c"/>
    <property type="match status" value="1"/>
</dbReference>
<dbReference type="Pfam" id="PF15628">
    <property type="entry name" value="RRM_DME"/>
    <property type="match status" value="1"/>
</dbReference>
<feature type="region of interest" description="Disordered" evidence="10">
    <location>
        <begin position="1606"/>
        <end position="1650"/>
    </location>
</feature>
<dbReference type="GO" id="GO:0006284">
    <property type="term" value="P:base-excision repair"/>
    <property type="evidence" value="ECO:0007669"/>
    <property type="project" value="InterPro"/>
</dbReference>
<feature type="domain" description="HhH-GPD" evidence="11">
    <location>
        <begin position="1071"/>
        <end position="1243"/>
    </location>
</feature>
<feature type="compositionally biased region" description="Polar residues" evidence="10">
    <location>
        <begin position="1638"/>
        <end position="1650"/>
    </location>
</feature>
<feature type="region of interest" description="Disordered" evidence="10">
    <location>
        <begin position="320"/>
        <end position="363"/>
    </location>
</feature>
<protein>
    <submittedName>
        <fullName evidence="12">Protein ROS1</fullName>
    </submittedName>
</protein>
<organism evidence="12 13">
    <name type="scientific">Cajanus cajan</name>
    <name type="common">Pigeon pea</name>
    <name type="synonym">Cajanus indicus</name>
    <dbReference type="NCBI Taxonomy" id="3821"/>
    <lineage>
        <taxon>Eukaryota</taxon>
        <taxon>Viridiplantae</taxon>
        <taxon>Streptophyta</taxon>
        <taxon>Embryophyta</taxon>
        <taxon>Tracheophyta</taxon>
        <taxon>Spermatophyta</taxon>
        <taxon>Magnoliopsida</taxon>
        <taxon>eudicotyledons</taxon>
        <taxon>Gunneridae</taxon>
        <taxon>Pentapetalae</taxon>
        <taxon>rosids</taxon>
        <taxon>fabids</taxon>
        <taxon>Fabales</taxon>
        <taxon>Fabaceae</taxon>
        <taxon>Papilionoideae</taxon>
        <taxon>50 kb inversion clade</taxon>
        <taxon>NPAAA clade</taxon>
        <taxon>indigoferoid/millettioid clade</taxon>
        <taxon>Phaseoleae</taxon>
        <taxon>Cajanus</taxon>
    </lineage>
</organism>
<dbReference type="Gene3D" id="1.10.340.30">
    <property type="entry name" value="Hypothetical protein, domain 2"/>
    <property type="match status" value="1"/>
</dbReference>
<dbReference type="FunFam" id="1.10.1670.10:FF:000004">
    <property type="entry name" value="DNA glycosylase/AP lyase ROS1"/>
    <property type="match status" value="1"/>
</dbReference>
<keyword evidence="6" id="KW-0408">Iron</keyword>
<dbReference type="SUPFAM" id="SSF48150">
    <property type="entry name" value="DNA-glycosylase"/>
    <property type="match status" value="1"/>
</dbReference>
<name>A0A151U386_CAJCA</name>
<dbReference type="InterPro" id="IPR003651">
    <property type="entry name" value="Endonuclease3_FeS-loop_motif"/>
</dbReference>
<feature type="compositionally biased region" description="Basic residues" evidence="10">
    <location>
        <begin position="65"/>
        <end position="74"/>
    </location>
</feature>
<comment type="similarity">
    <text evidence="3">Belongs to the DNA glycosylase family. DEMETER subfamily.</text>
</comment>
<dbReference type="Gene3D" id="1.10.1670.10">
    <property type="entry name" value="Helix-hairpin-Helix base-excision DNA repair enzymes (C-terminal)"/>
    <property type="match status" value="1"/>
</dbReference>
<dbReference type="CDD" id="cd00056">
    <property type="entry name" value="ENDO3c"/>
    <property type="match status" value="1"/>
</dbReference>
<keyword evidence="4" id="KW-0004">4Fe-4S</keyword>
<feature type="compositionally biased region" description="Basic and acidic residues" evidence="10">
    <location>
        <begin position="1024"/>
        <end position="1041"/>
    </location>
</feature>
<keyword evidence="5" id="KW-0479">Metal-binding</keyword>
<keyword evidence="13" id="KW-1185">Reference proteome</keyword>
<evidence type="ECO:0000256" key="4">
    <source>
        <dbReference type="ARBA" id="ARBA00022485"/>
    </source>
</evidence>
<feature type="compositionally biased region" description="Basic and acidic residues" evidence="10">
    <location>
        <begin position="1611"/>
        <end position="1621"/>
    </location>
</feature>
<accession>A0A151U386</accession>
<evidence type="ECO:0000256" key="1">
    <source>
        <dbReference type="ARBA" id="ARBA00001966"/>
    </source>
</evidence>
<dbReference type="InterPro" id="IPR028925">
    <property type="entry name" value="RRM_DME"/>
</dbReference>
<evidence type="ECO:0000256" key="3">
    <source>
        <dbReference type="ARBA" id="ARBA00005646"/>
    </source>
</evidence>
<evidence type="ECO:0000256" key="10">
    <source>
        <dbReference type="SAM" id="MobiDB-lite"/>
    </source>
</evidence>
<evidence type="ECO:0000313" key="12">
    <source>
        <dbReference type="EMBL" id="KYP73792.1"/>
    </source>
</evidence>
<evidence type="ECO:0000256" key="5">
    <source>
        <dbReference type="ARBA" id="ARBA00022723"/>
    </source>
</evidence>
<comment type="subcellular location">
    <subcellularLocation>
        <location evidence="2">Nucleus</location>
    </subcellularLocation>
</comment>
<feature type="compositionally biased region" description="Basic and acidic residues" evidence="10">
    <location>
        <begin position="1052"/>
        <end position="1063"/>
    </location>
</feature>
<feature type="compositionally biased region" description="Basic and acidic residues" evidence="10">
    <location>
        <begin position="215"/>
        <end position="224"/>
    </location>
</feature>
<dbReference type="Gramene" id="C.cajan_06271.t">
    <property type="protein sequence ID" value="C.cajan_06271.t"/>
    <property type="gene ID" value="C.cajan_06271"/>
</dbReference>
<dbReference type="Proteomes" id="UP000075243">
    <property type="component" value="Chromosome 2"/>
</dbReference>
<evidence type="ECO:0000259" key="11">
    <source>
        <dbReference type="SMART" id="SM00478"/>
    </source>
</evidence>
<keyword evidence="8" id="KW-0238">DNA-binding</keyword>
<reference evidence="12 13" key="1">
    <citation type="journal article" date="2012" name="Nat. Biotechnol.">
        <title>Draft genome sequence of pigeonpea (Cajanus cajan), an orphan legume crop of resource-poor farmers.</title>
        <authorList>
            <person name="Varshney R.K."/>
            <person name="Chen W."/>
            <person name="Li Y."/>
            <person name="Bharti A.K."/>
            <person name="Saxena R.K."/>
            <person name="Schlueter J.A."/>
            <person name="Donoghue M.T."/>
            <person name="Azam S."/>
            <person name="Fan G."/>
            <person name="Whaley A.M."/>
            <person name="Farmer A.D."/>
            <person name="Sheridan J."/>
            <person name="Iwata A."/>
            <person name="Tuteja R."/>
            <person name="Penmetsa R.V."/>
            <person name="Wu W."/>
            <person name="Upadhyaya H.D."/>
            <person name="Yang S.P."/>
            <person name="Shah T."/>
            <person name="Saxena K.B."/>
            <person name="Michael T."/>
            <person name="McCombie W.R."/>
            <person name="Yang B."/>
            <person name="Zhang G."/>
            <person name="Yang H."/>
            <person name="Wang J."/>
            <person name="Spillane C."/>
            <person name="Cook D.R."/>
            <person name="May G.D."/>
            <person name="Xu X."/>
            <person name="Jackson S.A."/>
        </authorList>
    </citation>
    <scope>NUCLEOTIDE SEQUENCE [LARGE SCALE GENOMIC DNA]</scope>
    <source>
        <strain evidence="13">cv. Asha</strain>
    </source>
</reference>
<dbReference type="OMA" id="CFDPFKT"/>
<evidence type="ECO:0000256" key="9">
    <source>
        <dbReference type="ARBA" id="ARBA00023242"/>
    </source>
</evidence>
<evidence type="ECO:0000256" key="6">
    <source>
        <dbReference type="ARBA" id="ARBA00023004"/>
    </source>
</evidence>
<proteinExistence type="inferred from homology"/>
<feature type="compositionally biased region" description="Polar residues" evidence="10">
    <location>
        <begin position="944"/>
        <end position="953"/>
    </location>
</feature>
<dbReference type="SMART" id="SM00525">
    <property type="entry name" value="FES"/>
    <property type="match status" value="1"/>
</dbReference>
<evidence type="ECO:0000313" key="13">
    <source>
        <dbReference type="Proteomes" id="UP000075243"/>
    </source>
</evidence>
<dbReference type="Pfam" id="PF15629">
    <property type="entry name" value="Perm-CXXC"/>
    <property type="match status" value="1"/>
</dbReference>
<dbReference type="GO" id="GO:0005634">
    <property type="term" value="C:nucleus"/>
    <property type="evidence" value="ECO:0007669"/>
    <property type="project" value="UniProtKB-SubCell"/>
</dbReference>
<dbReference type="GO" id="GO:0141166">
    <property type="term" value="P:chromosomal 5-methylcytosine DNA demethylation pathway"/>
    <property type="evidence" value="ECO:0007669"/>
    <property type="project" value="InterPro"/>
</dbReference>
<feature type="compositionally biased region" description="Basic and acidic residues" evidence="10">
    <location>
        <begin position="1"/>
        <end position="13"/>
    </location>
</feature>
<evidence type="ECO:0000256" key="2">
    <source>
        <dbReference type="ARBA" id="ARBA00004123"/>
    </source>
</evidence>
<feature type="compositionally biased region" description="Basic residues" evidence="10">
    <location>
        <begin position="345"/>
        <end position="354"/>
    </location>
</feature>
<dbReference type="EMBL" id="CM003604">
    <property type="protein sequence ID" value="KYP73792.1"/>
    <property type="molecule type" value="Genomic_DNA"/>
</dbReference>
<dbReference type="InterPro" id="IPR011257">
    <property type="entry name" value="DNA_glycosylase"/>
</dbReference>
<feature type="region of interest" description="Disordered" evidence="10">
    <location>
        <begin position="931"/>
        <end position="953"/>
    </location>
</feature>
<evidence type="ECO:0000256" key="7">
    <source>
        <dbReference type="ARBA" id="ARBA00023014"/>
    </source>
</evidence>
<dbReference type="GO" id="GO:0035514">
    <property type="term" value="F:DNA demethylase activity"/>
    <property type="evidence" value="ECO:0007669"/>
    <property type="project" value="InterPro"/>
</dbReference>
<dbReference type="GO" id="GO:0051539">
    <property type="term" value="F:4 iron, 4 sulfur cluster binding"/>
    <property type="evidence" value="ECO:0007669"/>
    <property type="project" value="UniProtKB-KW"/>
</dbReference>
<keyword evidence="7" id="KW-0411">Iron-sulfur</keyword>
<gene>
    <name evidence="12" type="ORF">KK1_006448</name>
</gene>
<dbReference type="PANTHER" id="PTHR46213">
    <property type="entry name" value="TRANSCRIPTIONAL ACTIVATOR DEMETER"/>
    <property type="match status" value="1"/>
</dbReference>
<evidence type="ECO:0000256" key="8">
    <source>
        <dbReference type="ARBA" id="ARBA00023125"/>
    </source>
</evidence>
<dbReference type="GO" id="GO:0003906">
    <property type="term" value="F:DNA-(apurinic or apyrimidinic site) endonuclease activity"/>
    <property type="evidence" value="ECO:0007669"/>
    <property type="project" value="UniProtKB-ARBA"/>
</dbReference>
<comment type="cofactor">
    <cofactor evidence="1">
        <name>[4Fe-4S] cluster</name>
        <dbReference type="ChEBI" id="CHEBI:49883"/>
    </cofactor>
</comment>
<dbReference type="GO" id="GO:0003677">
    <property type="term" value="F:DNA binding"/>
    <property type="evidence" value="ECO:0007669"/>
    <property type="project" value="UniProtKB-KW"/>
</dbReference>
<dbReference type="GO" id="GO:0046872">
    <property type="term" value="F:metal ion binding"/>
    <property type="evidence" value="ECO:0007669"/>
    <property type="project" value="UniProtKB-KW"/>
</dbReference>
<feature type="region of interest" description="Disordered" evidence="10">
    <location>
        <begin position="1004"/>
        <end position="1063"/>
    </location>
</feature>
<feature type="region of interest" description="Disordered" evidence="10">
    <location>
        <begin position="188"/>
        <end position="241"/>
    </location>
</feature>
<feature type="region of interest" description="Disordered" evidence="10">
    <location>
        <begin position="1"/>
        <end position="135"/>
    </location>
</feature>
<dbReference type="InterPro" id="IPR003265">
    <property type="entry name" value="HhH-GPD_domain"/>
</dbReference>
<sequence>MEEKDPGGEERNVPTEVDNNVPPNSIELCNPGVESASLSSPLRENGNPDKGSTHDPDLGKTPQQKPRRRKHRPKVIKEIKPKSTRKPATPKPVQSKENPTAKRKYVRRKGLEQTSPTEVTTEFTKEMPESTKVSCRRTLNFDAGTRDESPASMENTTALLGKVNGAPVEETNVGLAFDLSTSLKQASNNYNSMSLQEDKRAPNTSRSRRKSSGTKSEENPTDKKYVKRKGMNKISVPPTELPGELTEIKMPAIPASAQMSCTGSTNSDERAKHKNYAVKENTNKHPGSEIGVVMQEMNAGLAYDLSTSMKQALNDDVTLTKEAQAPSTSSKINLPGEKTKENPTAKRKYVRKNKSNPSPIPPTEMTELTEAMVLESNNMSWRRSLNFDMGTGDENYVGRQNLDLLIGKENMVLQETKVGLTYNQDTWMKEALNNCMPLPEETQQPSSSISRSTPLGAKLNVNSVENINENGQATAQDGNLSNNQSSTRLQMVGSKRKHSGTFNHADDSSLNLIGAHYNGLASYQTNLCVQFPNIQKKRRTDKGKTSITYVTSVTTTKEVQQTYPQEDALVHPYASSSGCWIYGSRYNAAGVPAISELTESSIDNTQTFDEFVLSLKRLAERSQSSTSDRGSLTRIRNCDTEPNCTAKQVACGREQTCIDALVVETRASLIKKKRNRKKSVLPSSAHSSTNKMLQHHHFTLGNYPFPMGMSSDIAPEVLWKTMNYIDALTEQFRRLNINTEARDLALHEQNALVPYKQQNSLNHGNGVIVPFQNKKQHPRPKVDLDDETERVWKLLLLDINSHGIDGTDEGKAKWWEEERNVFRGRADSFIARMHLVQARLRGDRRFSRWKGSVVDSVVGVFLTQNVSDHLSSSAYMSLAARFPKKSSSECKTHHAEDSRLVINETQVHIVEPEESTEWDAKLLNQSVYDQNFSNDQNPEKVGSYSDSNSEVEDLSSTTKYNHFDSSTSFSKLLEMVSSSKFYEDNRMLDVNCFDPFKTETSSSDFLKKKDENGMNRSSFQTKEPAGEKERDEHKNVRRNENNEISSAPIKLKSREQGKEKKDDFNWDSLRIEAQAKAGRREKTENTMDSLDWEAVRCADVSEIAKTIKERGMNNRLAERIKDFLNRLVEEHGSTDLEWLRDVPPDKAKEYLLSIRGLGLKSVECVRLLTLHHLAFPVDTNVGRIAVRLGWVPLQPLPESLQLHLLELYPVLESIQKYLWPRLCKLDQKTLYELHYQMITFGKVFCTKSKPNCNACPMRGECRHFASAFASARLALPGPEQKSIVTTAGNSVIDQNPSEIISQLHLPPPENTTQAEEIQLTEVCRQLESKSELNICQPIIEEPTTPEPECSQVSQTDIEDAFYDDSCEIPTIKLNIEEFALNLQNYMQEKMELQEGEVSKALVALNPEAASIPMPKLKNVSRLRTEHCVYELPDTHPLLQGWDTREPDDPGKYLLAIWTPGETANSIQPPESKCSSQEEFGQLCNEKECFSCNSFREANSQIVRGTLLIPCRTAMRGSFPLNGTYFQVNEVFADHVSSIDPISVPRSWIWNLNRRTVYFGTSVPTIFKGLTTQEIQQCFWRGYVCVRGFDRETRAPRPLMARLHFPASKLAKTKEKTKKESSSAKSRGSKSNIEHPELISNSSNLQETGRD</sequence>